<dbReference type="EnsemblMetazoa" id="XM_026439746">
    <property type="protein sequence ID" value="XP_026295531"/>
    <property type="gene ID" value="LOC113218659"/>
</dbReference>
<protein>
    <submittedName>
        <fullName evidence="4">Uncharacterized protein LOC113218659</fullName>
    </submittedName>
</protein>
<name>A0A7M7KZX3_APIME</name>
<evidence type="ECO:0000313" key="2">
    <source>
        <dbReference type="EnsemblMetazoa" id="XP_026295531"/>
    </source>
</evidence>
<sequence length="137" mass="15286">MLCVSSKEEEEAVLQPRRRKGEARSQSGEGGQATTSSTNLDGARVQVGSTEDNSCQLVTEESTSTRRWPAAFLRDNDKLNDTEARRDRMSSRSLCFLLGGQVEGKDRRGHCLTRSNVKARHSHLHQGVFYASVKRAY</sequence>
<reference evidence="4" key="2">
    <citation type="submission" date="2025-04" db="UniProtKB">
        <authorList>
            <consortium name="RefSeq"/>
        </authorList>
    </citation>
    <scope>IDENTIFICATION</scope>
    <source>
        <strain evidence="4">DH4</strain>
        <tissue evidence="4">Whole body</tissue>
    </source>
</reference>
<accession>A0A8B8GUR4</accession>
<proteinExistence type="predicted"/>
<evidence type="ECO:0000256" key="1">
    <source>
        <dbReference type="SAM" id="MobiDB-lite"/>
    </source>
</evidence>
<gene>
    <name evidence="4" type="primary">LOC113218659</name>
</gene>
<dbReference type="RefSeq" id="XP_026295531.1">
    <property type="nucleotide sequence ID" value="XM_026439746.1"/>
</dbReference>
<accession>A0A7M7KZX3</accession>
<keyword evidence="3" id="KW-1185">Reference proteome</keyword>
<dbReference type="AlphaFoldDB" id="A0A7M7KZX3"/>
<feature type="compositionally biased region" description="Polar residues" evidence="1">
    <location>
        <begin position="24"/>
        <end position="40"/>
    </location>
</feature>
<reference evidence="2" key="1">
    <citation type="submission" date="2021-01" db="UniProtKB">
        <authorList>
            <consortium name="EnsemblMetazoa"/>
        </authorList>
    </citation>
    <scope>IDENTIFICATION</scope>
    <source>
        <strain evidence="2">DH4</strain>
    </source>
</reference>
<evidence type="ECO:0000313" key="3">
    <source>
        <dbReference type="Proteomes" id="UP000005203"/>
    </source>
</evidence>
<dbReference type="GeneID" id="113218659"/>
<evidence type="ECO:0000313" key="4">
    <source>
        <dbReference type="RefSeq" id="XP_026295531.1"/>
    </source>
</evidence>
<feature type="region of interest" description="Disordered" evidence="1">
    <location>
        <begin position="1"/>
        <end position="62"/>
    </location>
</feature>
<dbReference type="OrthoDB" id="10461188at2759"/>
<feature type="compositionally biased region" description="Polar residues" evidence="1">
    <location>
        <begin position="47"/>
        <end position="62"/>
    </location>
</feature>
<dbReference type="Proteomes" id="UP000005203">
    <property type="component" value="Linkage group LG3"/>
</dbReference>
<organism evidence="2">
    <name type="scientific">Apis mellifera</name>
    <name type="common">Honeybee</name>
    <dbReference type="NCBI Taxonomy" id="7460"/>
    <lineage>
        <taxon>Eukaryota</taxon>
        <taxon>Metazoa</taxon>
        <taxon>Ecdysozoa</taxon>
        <taxon>Arthropoda</taxon>
        <taxon>Hexapoda</taxon>
        <taxon>Insecta</taxon>
        <taxon>Pterygota</taxon>
        <taxon>Neoptera</taxon>
        <taxon>Endopterygota</taxon>
        <taxon>Hymenoptera</taxon>
        <taxon>Apocrita</taxon>
        <taxon>Aculeata</taxon>
        <taxon>Apoidea</taxon>
        <taxon>Anthophila</taxon>
        <taxon>Apidae</taxon>
        <taxon>Apis</taxon>
    </lineage>
</organism>
<dbReference type="KEGG" id="ame:113218659"/>